<dbReference type="PROSITE" id="PS51482">
    <property type="entry name" value="DEGV"/>
    <property type="match status" value="1"/>
</dbReference>
<reference evidence="2" key="1">
    <citation type="submission" date="2021-01" db="EMBL/GenBank/DDBJ databases">
        <title>Genome public.</title>
        <authorList>
            <person name="Liu C."/>
            <person name="Sun Q."/>
        </authorList>
    </citation>
    <scope>NUCLEOTIDE SEQUENCE</scope>
    <source>
        <strain evidence="2">M6</strain>
    </source>
</reference>
<dbReference type="Gene3D" id="3.40.50.10170">
    <property type="match status" value="1"/>
</dbReference>
<sequence length="285" mass="31891">MNKVIITTDSTADIPADIAEKYNIRVAPLHVLYDDEDFTDGVDITPEYILRRYEEREQLPSTSAVTPEEYRQFFEGILNEGYKEIVHIAFCGDMSSTCQNAVIAAGEFEQDICVVDSRCLSVGMMLLCLRACELRDMGISAKHIADTIGDMTEKNIGGFLLSQLEFLHKGGRCSSVSLLGANLLNIKPSIVIKDGALTVAKKYRGKDEMCRLKYMKDRIEEFGDQIDTSRIVLHTTCDLTEKEIKGYKKELKKLIKCDEIIVSTPGCVITSHCGPGTFSLFFMLK</sequence>
<name>A0A934WUC9_9FIRM</name>
<dbReference type="PANTHER" id="PTHR33434:SF2">
    <property type="entry name" value="FATTY ACID-BINDING PROTEIN TM_1468"/>
    <property type="match status" value="1"/>
</dbReference>
<gene>
    <name evidence="2" type="ORF">JKK62_16005</name>
</gene>
<dbReference type="PANTHER" id="PTHR33434">
    <property type="entry name" value="DEGV DOMAIN-CONTAINING PROTEIN DR_1986-RELATED"/>
    <property type="match status" value="1"/>
</dbReference>
<accession>A0A934WUC9</accession>
<dbReference type="GO" id="GO:0008289">
    <property type="term" value="F:lipid binding"/>
    <property type="evidence" value="ECO:0007669"/>
    <property type="project" value="UniProtKB-KW"/>
</dbReference>
<organism evidence="2 3">
    <name type="scientific">Ruminococcus difficilis</name>
    <dbReference type="NCBI Taxonomy" id="2763069"/>
    <lineage>
        <taxon>Bacteria</taxon>
        <taxon>Bacillati</taxon>
        <taxon>Bacillota</taxon>
        <taxon>Clostridia</taxon>
        <taxon>Eubacteriales</taxon>
        <taxon>Oscillospiraceae</taxon>
        <taxon>Ruminococcus</taxon>
    </lineage>
</organism>
<comment type="caution">
    <text evidence="2">The sequence shown here is derived from an EMBL/GenBank/DDBJ whole genome shotgun (WGS) entry which is preliminary data.</text>
</comment>
<dbReference type="EMBL" id="JAEQMG010000180">
    <property type="protein sequence ID" value="MBK6090127.1"/>
    <property type="molecule type" value="Genomic_DNA"/>
</dbReference>
<dbReference type="Proteomes" id="UP000633365">
    <property type="component" value="Unassembled WGS sequence"/>
</dbReference>
<dbReference type="RefSeq" id="WP_201428806.1">
    <property type="nucleotide sequence ID" value="NZ_JAEQMG010000180.1"/>
</dbReference>
<evidence type="ECO:0000313" key="3">
    <source>
        <dbReference type="Proteomes" id="UP000633365"/>
    </source>
</evidence>
<proteinExistence type="predicted"/>
<evidence type="ECO:0000256" key="1">
    <source>
        <dbReference type="ARBA" id="ARBA00023121"/>
    </source>
</evidence>
<evidence type="ECO:0000313" key="2">
    <source>
        <dbReference type="EMBL" id="MBK6090127.1"/>
    </source>
</evidence>
<keyword evidence="3" id="KW-1185">Reference proteome</keyword>
<dbReference type="NCBIfam" id="TIGR00762">
    <property type="entry name" value="DegV"/>
    <property type="match status" value="1"/>
</dbReference>
<dbReference type="InterPro" id="IPR003797">
    <property type="entry name" value="DegV"/>
</dbReference>
<dbReference type="Pfam" id="PF02645">
    <property type="entry name" value="DegV"/>
    <property type="match status" value="1"/>
</dbReference>
<dbReference type="Gene3D" id="3.30.1180.10">
    <property type="match status" value="1"/>
</dbReference>
<protein>
    <submittedName>
        <fullName evidence="2">DegV family protein</fullName>
    </submittedName>
</protein>
<keyword evidence="1" id="KW-0446">Lipid-binding</keyword>
<dbReference type="SUPFAM" id="SSF82549">
    <property type="entry name" value="DAK1/DegV-like"/>
    <property type="match status" value="1"/>
</dbReference>
<dbReference type="InterPro" id="IPR050270">
    <property type="entry name" value="DegV_domain_contain"/>
</dbReference>
<dbReference type="InterPro" id="IPR043168">
    <property type="entry name" value="DegV_C"/>
</dbReference>
<dbReference type="AlphaFoldDB" id="A0A934WUC9"/>